<dbReference type="InterPro" id="IPR013783">
    <property type="entry name" value="Ig-like_fold"/>
</dbReference>
<comment type="caution">
    <text evidence="1">The sequence shown here is derived from an EMBL/GenBank/DDBJ whole genome shotgun (WGS) entry which is preliminary data.</text>
</comment>
<sequence length="175" mass="19535">MLKRSNPCAFSLGRTSNWTKAGACGGNSRNSWGCELHFDRIHDIYWARVRVVAGGEQSEWAGSSELQLYRDTIVGPPKLSLLLQDQILSVNITTPLTPYKRRTGSYKRVNQVLLKLWYWLHLYEGELLVQQVCVVAGQGPDVQDLHKLSWCSKATISGCSGAGVPVLQAWLCMQV</sequence>
<evidence type="ECO:0000313" key="1">
    <source>
        <dbReference type="EMBL" id="RLW02587.1"/>
    </source>
</evidence>
<accession>A0A3L8SJF7</accession>
<dbReference type="PANTHER" id="PTHR20859:SF84">
    <property type="entry name" value="INTERFERON ALPHA_BETA RECEPTOR 2"/>
    <property type="match status" value="1"/>
</dbReference>
<name>A0A3L8SJF7_CHLGU</name>
<dbReference type="GO" id="GO:0042018">
    <property type="term" value="F:interleukin-22 receptor activity"/>
    <property type="evidence" value="ECO:0007669"/>
    <property type="project" value="TreeGrafter"/>
</dbReference>
<organism evidence="1 2">
    <name type="scientific">Chloebia gouldiae</name>
    <name type="common">Gouldian finch</name>
    <name type="synonym">Erythrura gouldiae</name>
    <dbReference type="NCBI Taxonomy" id="44316"/>
    <lineage>
        <taxon>Eukaryota</taxon>
        <taxon>Metazoa</taxon>
        <taxon>Chordata</taxon>
        <taxon>Craniata</taxon>
        <taxon>Vertebrata</taxon>
        <taxon>Euteleostomi</taxon>
        <taxon>Archelosauria</taxon>
        <taxon>Archosauria</taxon>
        <taxon>Dinosauria</taxon>
        <taxon>Saurischia</taxon>
        <taxon>Theropoda</taxon>
        <taxon>Coelurosauria</taxon>
        <taxon>Aves</taxon>
        <taxon>Neognathae</taxon>
        <taxon>Neoaves</taxon>
        <taxon>Telluraves</taxon>
        <taxon>Australaves</taxon>
        <taxon>Passeriformes</taxon>
        <taxon>Passeroidea</taxon>
        <taxon>Passeridae</taxon>
        <taxon>Chloebia</taxon>
    </lineage>
</organism>
<dbReference type="Gene3D" id="2.60.40.10">
    <property type="entry name" value="Immunoglobulins"/>
    <property type="match status" value="1"/>
</dbReference>
<dbReference type="Proteomes" id="UP000276834">
    <property type="component" value="Unassembled WGS sequence"/>
</dbReference>
<gene>
    <name evidence="1" type="ORF">DV515_00007028</name>
</gene>
<proteinExistence type="predicted"/>
<dbReference type="PANTHER" id="PTHR20859">
    <property type="entry name" value="INTERFERON/INTERLEUKIN RECEPTOR"/>
    <property type="match status" value="1"/>
</dbReference>
<protein>
    <submittedName>
        <fullName evidence="1">Uncharacterized protein</fullName>
    </submittedName>
</protein>
<dbReference type="InterPro" id="IPR036116">
    <property type="entry name" value="FN3_sf"/>
</dbReference>
<dbReference type="AlphaFoldDB" id="A0A3L8SJF7"/>
<keyword evidence="2" id="KW-1185">Reference proteome</keyword>
<dbReference type="EMBL" id="QUSF01000018">
    <property type="protein sequence ID" value="RLW02587.1"/>
    <property type="molecule type" value="Genomic_DNA"/>
</dbReference>
<dbReference type="InterPro" id="IPR050650">
    <property type="entry name" value="Type-II_Cytokine-TF_Rcpt"/>
</dbReference>
<evidence type="ECO:0000313" key="2">
    <source>
        <dbReference type="Proteomes" id="UP000276834"/>
    </source>
</evidence>
<reference evidence="1 2" key="1">
    <citation type="journal article" date="2018" name="Proc. R. Soc. B">
        <title>A non-coding region near Follistatin controls head colour polymorphism in the Gouldian finch.</title>
        <authorList>
            <person name="Toomey M.B."/>
            <person name="Marques C.I."/>
            <person name="Andrade P."/>
            <person name="Araujo P.M."/>
            <person name="Sabatino S."/>
            <person name="Gazda M.A."/>
            <person name="Afonso S."/>
            <person name="Lopes R.J."/>
            <person name="Corbo J.C."/>
            <person name="Carneiro M."/>
        </authorList>
    </citation>
    <scope>NUCLEOTIDE SEQUENCE [LARGE SCALE GENOMIC DNA]</scope>
    <source>
        <strain evidence="1">Red01</strain>
        <tissue evidence="1">Muscle</tissue>
    </source>
</reference>
<dbReference type="GO" id="GO:0005886">
    <property type="term" value="C:plasma membrane"/>
    <property type="evidence" value="ECO:0007669"/>
    <property type="project" value="TreeGrafter"/>
</dbReference>
<dbReference type="SUPFAM" id="SSF49265">
    <property type="entry name" value="Fibronectin type III"/>
    <property type="match status" value="1"/>
</dbReference>
<dbReference type="OrthoDB" id="10007376at2759"/>